<gene>
    <name evidence="1" type="ORF">LMG18096_02595</name>
</gene>
<reference evidence="1 2" key="1">
    <citation type="submission" date="2023-07" db="EMBL/GenBank/DDBJ databases">
        <authorList>
            <person name="Peeters C."/>
        </authorList>
    </citation>
    <scope>NUCLEOTIDE SEQUENCE [LARGE SCALE GENOMIC DNA]</scope>
    <source>
        <strain evidence="1 2">LMG 18096</strain>
    </source>
</reference>
<dbReference type="AlphaFoldDB" id="A0ABC8QCA8"/>
<comment type="caution">
    <text evidence="1">The sequence shown here is derived from an EMBL/GenBank/DDBJ whole genome shotgun (WGS) entry which is preliminary data.</text>
</comment>
<name>A0ABC8QCA8_9RALS</name>
<dbReference type="RefSeq" id="WP_024976946.1">
    <property type="nucleotide sequence ID" value="NZ_CATVZT010000002.1"/>
</dbReference>
<protein>
    <submittedName>
        <fullName evidence="1">Uncharacterized protein</fullName>
    </submittedName>
</protein>
<dbReference type="Proteomes" id="UP001189663">
    <property type="component" value="Unassembled WGS sequence"/>
</dbReference>
<evidence type="ECO:0000313" key="1">
    <source>
        <dbReference type="EMBL" id="CAJ0791821.1"/>
    </source>
</evidence>
<accession>A0ABC8QCA8</accession>
<dbReference type="EMBL" id="CATZAT010000004">
    <property type="protein sequence ID" value="CAJ0791821.1"/>
    <property type="molecule type" value="Genomic_DNA"/>
</dbReference>
<keyword evidence="2" id="KW-1185">Reference proteome</keyword>
<organism evidence="1 2">
    <name type="scientific">Ralstonia holmesii</name>
    <dbReference type="NCBI Taxonomy" id="3058602"/>
    <lineage>
        <taxon>Bacteria</taxon>
        <taxon>Pseudomonadati</taxon>
        <taxon>Pseudomonadota</taxon>
        <taxon>Betaproteobacteria</taxon>
        <taxon>Burkholderiales</taxon>
        <taxon>Burkholderiaceae</taxon>
        <taxon>Ralstonia</taxon>
    </lineage>
</organism>
<sequence>MRSKLNCDSQLQGGSTGTAAYDLDERCWWDVDGQRTVKCDISYAYKGTAPTTYLKSFSYVTKSVQ</sequence>
<proteinExistence type="predicted"/>
<evidence type="ECO:0000313" key="2">
    <source>
        <dbReference type="Proteomes" id="UP001189663"/>
    </source>
</evidence>